<evidence type="ECO:0000313" key="2">
    <source>
        <dbReference type="EMBL" id="MCV7423986.1"/>
    </source>
</evidence>
<dbReference type="SMART" id="SM00507">
    <property type="entry name" value="HNHc"/>
    <property type="match status" value="1"/>
</dbReference>
<reference evidence="2" key="1">
    <citation type="submission" date="2020-07" db="EMBL/GenBank/DDBJ databases">
        <authorList>
            <person name="Pettersson B.M.F."/>
            <person name="Behra P.R.K."/>
            <person name="Ramesh M."/>
            <person name="Das S."/>
            <person name="Dasgupta S."/>
            <person name="Kirsebom L.A."/>
        </authorList>
    </citation>
    <scope>NUCLEOTIDE SEQUENCE</scope>
    <source>
        <strain evidence="2">DSM 44838</strain>
    </source>
</reference>
<keyword evidence="2" id="KW-0255">Endonuclease</keyword>
<keyword evidence="3" id="KW-1185">Reference proteome</keyword>
<dbReference type="RefSeq" id="WP_263998964.1">
    <property type="nucleotide sequence ID" value="NZ_JACKVK010000013.1"/>
</dbReference>
<dbReference type="Gene3D" id="1.10.30.50">
    <property type="match status" value="1"/>
</dbReference>
<keyword evidence="2" id="KW-0378">Hydrolase</keyword>
<keyword evidence="2" id="KW-0540">Nuclease</keyword>
<dbReference type="InterPro" id="IPR003615">
    <property type="entry name" value="HNH_nuc"/>
</dbReference>
<evidence type="ECO:0000259" key="1">
    <source>
        <dbReference type="SMART" id="SM00507"/>
    </source>
</evidence>
<dbReference type="AlphaFoldDB" id="A0A9X2Z8V4"/>
<reference evidence="2" key="2">
    <citation type="journal article" date="2022" name="BMC Genomics">
        <title>Comparative genome analysis of mycobacteria focusing on tRNA and non-coding RNA.</title>
        <authorList>
            <person name="Behra P.R.K."/>
            <person name="Pettersson B.M.F."/>
            <person name="Ramesh M."/>
            <person name="Das S."/>
            <person name="Dasgupta S."/>
            <person name="Kirsebom L.A."/>
        </authorList>
    </citation>
    <scope>NUCLEOTIDE SEQUENCE</scope>
    <source>
        <strain evidence="2">DSM 44838</strain>
    </source>
</reference>
<dbReference type="GO" id="GO:0004519">
    <property type="term" value="F:endonuclease activity"/>
    <property type="evidence" value="ECO:0007669"/>
    <property type="project" value="UniProtKB-KW"/>
</dbReference>
<dbReference type="Proteomes" id="UP001141629">
    <property type="component" value="Unassembled WGS sequence"/>
</dbReference>
<accession>A0A9X2Z8V4</accession>
<proteinExistence type="predicted"/>
<dbReference type="CDD" id="cd00085">
    <property type="entry name" value="HNHc"/>
    <property type="match status" value="1"/>
</dbReference>
<organism evidence="2 3">
    <name type="scientific">Mycobacterium yunnanensis</name>
    <dbReference type="NCBI Taxonomy" id="368477"/>
    <lineage>
        <taxon>Bacteria</taxon>
        <taxon>Bacillati</taxon>
        <taxon>Actinomycetota</taxon>
        <taxon>Actinomycetes</taxon>
        <taxon>Mycobacteriales</taxon>
        <taxon>Mycobacteriaceae</taxon>
        <taxon>Mycobacterium</taxon>
    </lineage>
</organism>
<feature type="domain" description="HNH nuclease" evidence="1">
    <location>
        <begin position="312"/>
        <end position="364"/>
    </location>
</feature>
<dbReference type="InterPro" id="IPR003870">
    <property type="entry name" value="DUF222"/>
</dbReference>
<sequence length="482" mass="52016">MFDTPTAPFGLLQRVCSAARAESCAAGERLAAIGELFALRCSQAEETTEWAVDAEAAVTAEVAAALGVSQALAGSQLRYARALREQLPLLGRALIAGDITEATFRTCVFRTGLVHDDDALAAVDRRLALEVPRWGRLNKQQIIGRIDRIVAGVDLDGVRRRKERVAGREVFMADVDRGLSQLDATLSSPDAHAFSERLTQLAVTVCDSDPRSIAERRADAYGVLAIGGDRLGCQCGSTDCPAGGRAASPVVIHVVAEVATVDGTGGAPGAMLGFEGLIPAELIAELAKSARVRPLVHPLDAPPESHYVPSAALADFVRCRDLTCRFPGCTVPATRCDVDHVIPRSQGGPTQASNLSCKCRTHHLLKTFWGWRDEQLADGTLIWTSPAGDRYVTHPGSALLFPGSTMPTGEIAPFERAEVCGDRSVMMPRRRQSRDRDRAAAILAERRRNLHARLAPVCDVDVDYDDLRYEDTFPRPPDPPPF</sequence>
<gene>
    <name evidence="2" type="ORF">H7K45_25870</name>
</gene>
<dbReference type="EMBL" id="JACKVK010000013">
    <property type="protein sequence ID" value="MCV7423986.1"/>
    <property type="molecule type" value="Genomic_DNA"/>
</dbReference>
<protein>
    <submittedName>
        <fullName evidence="2">HNH endonuclease</fullName>
    </submittedName>
</protein>
<dbReference type="Pfam" id="PF02720">
    <property type="entry name" value="DUF222"/>
    <property type="match status" value="1"/>
</dbReference>
<name>A0A9X2Z8V4_9MYCO</name>
<evidence type="ECO:0000313" key="3">
    <source>
        <dbReference type="Proteomes" id="UP001141629"/>
    </source>
</evidence>
<comment type="caution">
    <text evidence="2">The sequence shown here is derived from an EMBL/GenBank/DDBJ whole genome shotgun (WGS) entry which is preliminary data.</text>
</comment>